<reference evidence="1" key="2">
    <citation type="submission" date="2021-09" db="EMBL/GenBank/DDBJ databases">
        <authorList>
            <person name="Jia N."/>
            <person name="Wang J."/>
            <person name="Shi W."/>
            <person name="Du L."/>
            <person name="Sun Y."/>
            <person name="Zhan W."/>
            <person name="Jiang J."/>
            <person name="Wang Q."/>
            <person name="Zhang B."/>
            <person name="Ji P."/>
            <person name="Sakyi L.B."/>
            <person name="Cui X."/>
            <person name="Yuan T."/>
            <person name="Jiang B."/>
            <person name="Yang W."/>
            <person name="Lam T.T.-Y."/>
            <person name="Chang Q."/>
            <person name="Ding S."/>
            <person name="Wang X."/>
            <person name="Zhu J."/>
            <person name="Ruan X."/>
            <person name="Zhao L."/>
            <person name="Wei J."/>
            <person name="Que T."/>
            <person name="Du C."/>
            <person name="Cheng J."/>
            <person name="Dai P."/>
            <person name="Han X."/>
            <person name="Huang E."/>
            <person name="Gao Y."/>
            <person name="Liu J."/>
            <person name="Shao H."/>
            <person name="Ye R."/>
            <person name="Li L."/>
            <person name="Wei W."/>
            <person name="Wang X."/>
            <person name="Wang C."/>
            <person name="Huo Q."/>
            <person name="Li W."/>
            <person name="Guo W."/>
            <person name="Chen H."/>
            <person name="Chen S."/>
            <person name="Zhou L."/>
            <person name="Zhou L."/>
            <person name="Ni X."/>
            <person name="Tian J."/>
            <person name="Zhou Y."/>
            <person name="Sheng Y."/>
            <person name="Liu T."/>
            <person name="Pan Y."/>
            <person name="Xia L."/>
            <person name="Li J."/>
            <person name="Zhao F."/>
            <person name="Cao W."/>
        </authorList>
    </citation>
    <scope>NUCLEOTIDE SEQUENCE</scope>
    <source>
        <strain evidence="1">Rsan-2018</strain>
        <tissue evidence="1">Larvae</tissue>
    </source>
</reference>
<sequence length="176" mass="19591">MQHAASRAGCRRGALTDARRVGRAAPCRTCGIVRPLDNVAAWTVLWGQTSVVWVSRLPTEDQPEVPRSLHGRDVPEPFRGLTLDMDRHPNEPGASYTEEERRLLCALCGVPEVHRSTHRASPLHAERAAAERARQHVPNDEEAQALLVLRSLRPDLLARPQAIWEDVILDIDINGV</sequence>
<dbReference type="VEuPathDB" id="VectorBase:RSAN_051069"/>
<dbReference type="EMBL" id="JABSTV010001247">
    <property type="protein sequence ID" value="KAH7971679.1"/>
    <property type="molecule type" value="Genomic_DNA"/>
</dbReference>
<reference evidence="1" key="1">
    <citation type="journal article" date="2020" name="Cell">
        <title>Large-Scale Comparative Analyses of Tick Genomes Elucidate Their Genetic Diversity and Vector Capacities.</title>
        <authorList>
            <consortium name="Tick Genome and Microbiome Consortium (TIGMIC)"/>
            <person name="Jia N."/>
            <person name="Wang J."/>
            <person name="Shi W."/>
            <person name="Du L."/>
            <person name="Sun Y."/>
            <person name="Zhan W."/>
            <person name="Jiang J.F."/>
            <person name="Wang Q."/>
            <person name="Zhang B."/>
            <person name="Ji P."/>
            <person name="Bell-Sakyi L."/>
            <person name="Cui X.M."/>
            <person name="Yuan T.T."/>
            <person name="Jiang B.G."/>
            <person name="Yang W.F."/>
            <person name="Lam T.T."/>
            <person name="Chang Q.C."/>
            <person name="Ding S.J."/>
            <person name="Wang X.J."/>
            <person name="Zhu J.G."/>
            <person name="Ruan X.D."/>
            <person name="Zhao L."/>
            <person name="Wei J.T."/>
            <person name="Ye R.Z."/>
            <person name="Que T.C."/>
            <person name="Du C.H."/>
            <person name="Zhou Y.H."/>
            <person name="Cheng J.X."/>
            <person name="Dai P.F."/>
            <person name="Guo W.B."/>
            <person name="Han X.H."/>
            <person name="Huang E.J."/>
            <person name="Li L.F."/>
            <person name="Wei W."/>
            <person name="Gao Y.C."/>
            <person name="Liu J.Z."/>
            <person name="Shao H.Z."/>
            <person name="Wang X."/>
            <person name="Wang C.C."/>
            <person name="Yang T.C."/>
            <person name="Huo Q.B."/>
            <person name="Li W."/>
            <person name="Chen H.Y."/>
            <person name="Chen S.E."/>
            <person name="Zhou L.G."/>
            <person name="Ni X.B."/>
            <person name="Tian J.H."/>
            <person name="Sheng Y."/>
            <person name="Liu T."/>
            <person name="Pan Y.S."/>
            <person name="Xia L.Y."/>
            <person name="Li J."/>
            <person name="Zhao F."/>
            <person name="Cao W.C."/>
        </authorList>
    </citation>
    <scope>NUCLEOTIDE SEQUENCE</scope>
    <source>
        <strain evidence="1">Rsan-2018</strain>
    </source>
</reference>
<organism evidence="1 2">
    <name type="scientific">Rhipicephalus sanguineus</name>
    <name type="common">Brown dog tick</name>
    <name type="synonym">Ixodes sanguineus</name>
    <dbReference type="NCBI Taxonomy" id="34632"/>
    <lineage>
        <taxon>Eukaryota</taxon>
        <taxon>Metazoa</taxon>
        <taxon>Ecdysozoa</taxon>
        <taxon>Arthropoda</taxon>
        <taxon>Chelicerata</taxon>
        <taxon>Arachnida</taxon>
        <taxon>Acari</taxon>
        <taxon>Parasitiformes</taxon>
        <taxon>Ixodida</taxon>
        <taxon>Ixodoidea</taxon>
        <taxon>Ixodidae</taxon>
        <taxon>Rhipicephalinae</taxon>
        <taxon>Rhipicephalus</taxon>
        <taxon>Rhipicephalus</taxon>
    </lineage>
</organism>
<comment type="caution">
    <text evidence="1">The sequence shown here is derived from an EMBL/GenBank/DDBJ whole genome shotgun (WGS) entry which is preliminary data.</text>
</comment>
<evidence type="ECO:0000313" key="2">
    <source>
        <dbReference type="Proteomes" id="UP000821837"/>
    </source>
</evidence>
<protein>
    <submittedName>
        <fullName evidence="1">Uncharacterized protein</fullName>
    </submittedName>
</protein>
<gene>
    <name evidence="1" type="ORF">HPB52_002170</name>
</gene>
<name>A0A9D4QAC0_RHISA</name>
<dbReference type="Proteomes" id="UP000821837">
    <property type="component" value="Chromosome 11"/>
</dbReference>
<accession>A0A9D4QAC0</accession>
<evidence type="ECO:0000313" key="1">
    <source>
        <dbReference type="EMBL" id="KAH7971679.1"/>
    </source>
</evidence>
<keyword evidence="2" id="KW-1185">Reference proteome</keyword>
<proteinExistence type="predicted"/>
<dbReference type="AlphaFoldDB" id="A0A9D4QAC0"/>